<keyword evidence="5 7" id="KW-0472">Membrane</keyword>
<evidence type="ECO:0000313" key="9">
    <source>
        <dbReference type="Proteomes" id="UP000076420"/>
    </source>
</evidence>
<dbReference type="InterPro" id="IPR050799">
    <property type="entry name" value="ZIP_Transporter"/>
</dbReference>
<feature type="transmembrane region" description="Helical" evidence="7">
    <location>
        <begin position="320"/>
        <end position="339"/>
    </location>
</feature>
<dbReference type="Proteomes" id="UP000076420">
    <property type="component" value="Unassembled WGS sequence"/>
</dbReference>
<dbReference type="GO" id="GO:0071578">
    <property type="term" value="P:zinc ion import across plasma membrane"/>
    <property type="evidence" value="ECO:0007669"/>
    <property type="project" value="TreeGrafter"/>
</dbReference>
<dbReference type="STRING" id="6526.A0A2C9JR91"/>
<dbReference type="KEGG" id="bgt:106064597"/>
<protein>
    <recommendedName>
        <fullName evidence="10">Zinc transporter ZIP4 N-terminal domain-containing protein</fullName>
    </recommendedName>
</protein>
<evidence type="ECO:0000256" key="7">
    <source>
        <dbReference type="SAM" id="Phobius"/>
    </source>
</evidence>
<dbReference type="PANTHER" id="PTHR12191:SF37">
    <property type="entry name" value="ZINC TRANSPORTER FOI"/>
    <property type="match status" value="1"/>
</dbReference>
<feature type="compositionally biased region" description="Polar residues" evidence="6">
    <location>
        <begin position="198"/>
        <end position="210"/>
    </location>
</feature>
<dbReference type="AlphaFoldDB" id="A0A2C9JR91"/>
<feature type="transmembrane region" description="Helical" evidence="7">
    <location>
        <begin position="351"/>
        <end position="371"/>
    </location>
</feature>
<feature type="region of interest" description="Disordered" evidence="6">
    <location>
        <begin position="382"/>
        <end position="406"/>
    </location>
</feature>
<name>A0A2C9JR91_BIOGL</name>
<sequence>MAHKLHYNRKCSATNKLFRCSTLESLLSRSHSFSCKSEMCRHFICLVLACTTLSAKAESRGTVNQTDFLHRHDSSVSIFDLNKNKTFANSSHSYEKTPKNVAAQLSQHQFIPNSSNHMFDVSMEGKHIIIKLFTKYHKESFISVKDLHKLLTKIKERVLTSHGHHHTVHTSERDELEPTQDLKVTRETTSETVGDVSVSPSNLVHTGDSQLEIGQQMNKTDIDTEHCLRLDEMLHIFKFSHLKRLGPREFLHLCPVLIDQLDSGFCKAESEVKVVPILEDPHDNHQHHEHDHSSDTSHDVHVINATDTTPFHAPMKAWCFTFLSIIIISVCCVVGAIIIPNMEKVFYNHILQFLVALAVGAMSSDAMLHLLPHALLSESHHANHHHKHDIDDRQLQNDTKSGKLTDGQTSSHMTALYKGLVALMGMYGFFFLERCFTHFTQHRGRKTKSKSLRKTSCNEESRSTMLGSTLEAESFNMASCDAVVMVVHPNKALKAYADVRHEALLHSCDESLILSPSGSDVTGAKSGGNGTKNSVIGSISDAVVTRKASTILAKNPASDNTSKSETNGHPSPCEKSGHGDAICLGAETTRSYNKTTEHCHSHRNVGNLREVLSSVAMMVVVGDLIHSFCAGLAIGTAYAGNTLGGLSTSVAVFCYELPHEIGDLAVLMRSGLTRKKAVCFNLLSSLPSFFGAIIGLSIGNIGSASVWSFAGVGGMFLYITLVDLVPEMTSVYTKPGEPWFLHLLLQAIGISVGTTLVLIISVSEESRTLSHS</sequence>
<keyword evidence="4 7" id="KW-1133">Transmembrane helix</keyword>
<evidence type="ECO:0000256" key="4">
    <source>
        <dbReference type="ARBA" id="ARBA00022989"/>
    </source>
</evidence>
<keyword evidence="3 7" id="KW-0812">Transmembrane</keyword>
<feature type="transmembrane region" description="Helical" evidence="7">
    <location>
        <begin position="678"/>
        <end position="698"/>
    </location>
</feature>
<evidence type="ECO:0008006" key="10">
    <source>
        <dbReference type="Google" id="ProtNLM"/>
    </source>
</evidence>
<dbReference type="VEuPathDB" id="VectorBase:BGLAX_043254"/>
<accession>A0A2C9JR91</accession>
<dbReference type="GO" id="GO:0005886">
    <property type="term" value="C:plasma membrane"/>
    <property type="evidence" value="ECO:0007669"/>
    <property type="project" value="TreeGrafter"/>
</dbReference>
<dbReference type="VEuPathDB" id="VectorBase:BGLB006740"/>
<feature type="region of interest" description="Disordered" evidence="6">
    <location>
        <begin position="162"/>
        <end position="210"/>
    </location>
</feature>
<evidence type="ECO:0000256" key="3">
    <source>
        <dbReference type="ARBA" id="ARBA00022692"/>
    </source>
</evidence>
<dbReference type="GO" id="GO:0140410">
    <property type="term" value="F:monoatomic cation:bicarbonate symporter activity"/>
    <property type="evidence" value="ECO:0007669"/>
    <property type="project" value="TreeGrafter"/>
</dbReference>
<feature type="transmembrane region" description="Helical" evidence="7">
    <location>
        <begin position="738"/>
        <end position="762"/>
    </location>
</feature>
<dbReference type="InterPro" id="IPR003689">
    <property type="entry name" value="ZIP"/>
</dbReference>
<dbReference type="PANTHER" id="PTHR12191">
    <property type="entry name" value="SOLUTE CARRIER FAMILY 39"/>
    <property type="match status" value="1"/>
</dbReference>
<comment type="similarity">
    <text evidence="2">Belongs to the ZIP transporter (TC 2.A.5) family.</text>
</comment>
<evidence type="ECO:0000313" key="8">
    <source>
        <dbReference type="EnsemblMetazoa" id="BGLB006740-PB"/>
    </source>
</evidence>
<dbReference type="GO" id="GO:0030003">
    <property type="term" value="P:intracellular monoatomic cation homeostasis"/>
    <property type="evidence" value="ECO:0007669"/>
    <property type="project" value="TreeGrafter"/>
</dbReference>
<evidence type="ECO:0000256" key="5">
    <source>
        <dbReference type="ARBA" id="ARBA00023136"/>
    </source>
</evidence>
<feature type="compositionally biased region" description="Basic and acidic residues" evidence="6">
    <location>
        <begin position="388"/>
        <end position="403"/>
    </location>
</feature>
<feature type="transmembrane region" description="Helical" evidence="7">
    <location>
        <begin position="415"/>
        <end position="436"/>
    </location>
</feature>
<evidence type="ECO:0000256" key="2">
    <source>
        <dbReference type="ARBA" id="ARBA00006939"/>
    </source>
</evidence>
<comment type="subcellular location">
    <subcellularLocation>
        <location evidence="1">Membrane</location>
        <topology evidence="1">Multi-pass membrane protein</topology>
    </subcellularLocation>
</comment>
<dbReference type="OrthoDB" id="6160707at2759"/>
<evidence type="ECO:0000256" key="6">
    <source>
        <dbReference type="SAM" id="MobiDB-lite"/>
    </source>
</evidence>
<evidence type="ECO:0000256" key="1">
    <source>
        <dbReference type="ARBA" id="ARBA00004141"/>
    </source>
</evidence>
<feature type="region of interest" description="Disordered" evidence="6">
    <location>
        <begin position="550"/>
        <end position="576"/>
    </location>
</feature>
<dbReference type="EnsemblMetazoa" id="BGLB006740-RB">
    <property type="protein sequence ID" value="BGLB006740-PB"/>
    <property type="gene ID" value="BGLB006740"/>
</dbReference>
<dbReference type="GO" id="GO:0005385">
    <property type="term" value="F:zinc ion transmembrane transporter activity"/>
    <property type="evidence" value="ECO:0007669"/>
    <property type="project" value="TreeGrafter"/>
</dbReference>
<proteinExistence type="inferred from homology"/>
<feature type="transmembrane region" description="Helical" evidence="7">
    <location>
        <begin position="704"/>
        <end position="726"/>
    </location>
</feature>
<gene>
    <name evidence="8" type="primary">106064597</name>
</gene>
<dbReference type="Pfam" id="PF02535">
    <property type="entry name" value="Zip"/>
    <property type="match status" value="1"/>
</dbReference>
<organism evidence="8 9">
    <name type="scientific">Biomphalaria glabrata</name>
    <name type="common">Bloodfluke planorb</name>
    <name type="synonym">Freshwater snail</name>
    <dbReference type="NCBI Taxonomy" id="6526"/>
    <lineage>
        <taxon>Eukaryota</taxon>
        <taxon>Metazoa</taxon>
        <taxon>Spiralia</taxon>
        <taxon>Lophotrochozoa</taxon>
        <taxon>Mollusca</taxon>
        <taxon>Gastropoda</taxon>
        <taxon>Heterobranchia</taxon>
        <taxon>Euthyneura</taxon>
        <taxon>Panpulmonata</taxon>
        <taxon>Hygrophila</taxon>
        <taxon>Lymnaeoidea</taxon>
        <taxon>Planorbidae</taxon>
        <taxon>Biomphalaria</taxon>
    </lineage>
</organism>
<reference evidence="8" key="1">
    <citation type="submission" date="2020-05" db="UniProtKB">
        <authorList>
            <consortium name="EnsemblMetazoa"/>
        </authorList>
    </citation>
    <scope>IDENTIFICATION</scope>
    <source>
        <strain evidence="8">BB02</strain>
    </source>
</reference>
<feature type="compositionally biased region" description="Polar residues" evidence="6">
    <location>
        <begin position="557"/>
        <end position="569"/>
    </location>
</feature>